<dbReference type="EMBL" id="GL376595">
    <property type="status" value="NOT_ANNOTATED_CDS"/>
    <property type="molecule type" value="Genomic_DNA"/>
</dbReference>
<evidence type="ECO:0000313" key="3">
    <source>
        <dbReference type="Proteomes" id="UP000019132"/>
    </source>
</evidence>
<dbReference type="Gene3D" id="1.10.510.10">
    <property type="entry name" value="Transferase(Phosphotransferase) domain 1"/>
    <property type="match status" value="1"/>
</dbReference>
<reference evidence="3" key="2">
    <citation type="submission" date="2010-04" db="EMBL/GenBank/DDBJ databases">
        <authorList>
            <person name="Buell R."/>
            <person name="Hamilton J."/>
            <person name="Hostetler J."/>
        </authorList>
    </citation>
    <scope>NUCLEOTIDE SEQUENCE [LARGE SCALE GENOMIC DNA]</scope>
    <source>
        <strain evidence="3">DAOM:BR144</strain>
    </source>
</reference>
<dbReference type="GO" id="GO:0004672">
    <property type="term" value="F:protein kinase activity"/>
    <property type="evidence" value="ECO:0007669"/>
    <property type="project" value="InterPro"/>
</dbReference>
<reference evidence="2" key="3">
    <citation type="submission" date="2015-02" db="UniProtKB">
        <authorList>
            <consortium name="EnsemblProtists"/>
        </authorList>
    </citation>
    <scope>IDENTIFICATION</scope>
    <source>
        <strain evidence="2">DAOM BR144</strain>
    </source>
</reference>
<feature type="domain" description="Protein kinase" evidence="1">
    <location>
        <begin position="1"/>
        <end position="130"/>
    </location>
</feature>
<dbReference type="OMA" id="VIHPREC"/>
<dbReference type="SUPFAM" id="SSF56112">
    <property type="entry name" value="Protein kinase-like (PK-like)"/>
    <property type="match status" value="1"/>
</dbReference>
<dbReference type="PROSITE" id="PS50011">
    <property type="entry name" value="PROTEIN_KINASE_DOM"/>
    <property type="match status" value="1"/>
</dbReference>
<name>K3X9F6_GLOUD</name>
<dbReference type="HOGENOM" id="CLU_145171_0_0_1"/>
<evidence type="ECO:0000259" key="1">
    <source>
        <dbReference type="PROSITE" id="PS50011"/>
    </source>
</evidence>
<accession>K3X9F6</accession>
<dbReference type="InterPro" id="IPR052751">
    <property type="entry name" value="Plant_MAPKKK"/>
</dbReference>
<dbReference type="InParanoid" id="K3X9F6"/>
<sequence>MHGQNIVHNDLRCDDILVGMDGKAKLIDFGAIVNEAEIQVDLKHMGAVPWKSLEYLAGERPSFVFDVYSFAMCILEALTKDISWGSNLGAASVRFQLKRGNIPKRPERISDKQWNLIELIRKVIHPRECR</sequence>
<keyword evidence="3" id="KW-1185">Reference proteome</keyword>
<dbReference type="Pfam" id="PF07714">
    <property type="entry name" value="PK_Tyr_Ser-Thr"/>
    <property type="match status" value="1"/>
</dbReference>
<dbReference type="PANTHER" id="PTHR48011">
    <property type="entry name" value="CCR4-NOT TRANSCRIPTIONAL COMPLEX SUBUNIT CAF120-RELATED"/>
    <property type="match status" value="1"/>
</dbReference>
<evidence type="ECO:0000313" key="2">
    <source>
        <dbReference type="EnsemblProtists" id="PYU1_T013855"/>
    </source>
</evidence>
<dbReference type="Proteomes" id="UP000019132">
    <property type="component" value="Unassembled WGS sequence"/>
</dbReference>
<reference evidence="3" key="1">
    <citation type="journal article" date="2010" name="Genome Biol.">
        <title>Genome sequence of the necrotrophic plant pathogen Pythium ultimum reveals original pathogenicity mechanisms and effector repertoire.</title>
        <authorList>
            <person name="Levesque C.A."/>
            <person name="Brouwer H."/>
            <person name="Cano L."/>
            <person name="Hamilton J.P."/>
            <person name="Holt C."/>
            <person name="Huitema E."/>
            <person name="Raffaele S."/>
            <person name="Robideau G.P."/>
            <person name="Thines M."/>
            <person name="Win J."/>
            <person name="Zerillo M.M."/>
            <person name="Beakes G.W."/>
            <person name="Boore J.L."/>
            <person name="Busam D."/>
            <person name="Dumas B."/>
            <person name="Ferriera S."/>
            <person name="Fuerstenberg S.I."/>
            <person name="Gachon C.M."/>
            <person name="Gaulin E."/>
            <person name="Govers F."/>
            <person name="Grenville-Briggs L."/>
            <person name="Horner N."/>
            <person name="Hostetler J."/>
            <person name="Jiang R.H."/>
            <person name="Johnson J."/>
            <person name="Krajaejun T."/>
            <person name="Lin H."/>
            <person name="Meijer H.J."/>
            <person name="Moore B."/>
            <person name="Morris P."/>
            <person name="Phuntmart V."/>
            <person name="Puiu D."/>
            <person name="Shetty J."/>
            <person name="Stajich J.E."/>
            <person name="Tripathy S."/>
            <person name="Wawra S."/>
            <person name="van West P."/>
            <person name="Whitty B.R."/>
            <person name="Coutinho P.M."/>
            <person name="Henrissat B."/>
            <person name="Martin F."/>
            <person name="Thomas P.D."/>
            <person name="Tyler B.M."/>
            <person name="De Vries R.P."/>
            <person name="Kamoun S."/>
            <person name="Yandell M."/>
            <person name="Tisserat N."/>
            <person name="Buell C.R."/>
        </authorList>
    </citation>
    <scope>NUCLEOTIDE SEQUENCE</scope>
    <source>
        <strain evidence="3">DAOM:BR144</strain>
    </source>
</reference>
<dbReference type="GO" id="GO:0005524">
    <property type="term" value="F:ATP binding"/>
    <property type="evidence" value="ECO:0007669"/>
    <property type="project" value="InterPro"/>
</dbReference>
<dbReference type="InterPro" id="IPR011009">
    <property type="entry name" value="Kinase-like_dom_sf"/>
</dbReference>
<dbReference type="EnsemblProtists" id="PYU1_T013855">
    <property type="protein sequence ID" value="PYU1_T013855"/>
    <property type="gene ID" value="PYU1_G013826"/>
</dbReference>
<dbReference type="AlphaFoldDB" id="K3X9F6"/>
<organism evidence="2 3">
    <name type="scientific">Globisporangium ultimum (strain ATCC 200006 / CBS 805.95 / DAOM BR144)</name>
    <name type="common">Pythium ultimum</name>
    <dbReference type="NCBI Taxonomy" id="431595"/>
    <lineage>
        <taxon>Eukaryota</taxon>
        <taxon>Sar</taxon>
        <taxon>Stramenopiles</taxon>
        <taxon>Oomycota</taxon>
        <taxon>Peronosporomycetes</taxon>
        <taxon>Pythiales</taxon>
        <taxon>Pythiaceae</taxon>
        <taxon>Globisporangium</taxon>
    </lineage>
</organism>
<dbReference type="InterPro" id="IPR000719">
    <property type="entry name" value="Prot_kinase_dom"/>
</dbReference>
<protein>
    <recommendedName>
        <fullName evidence="1">Protein kinase domain-containing protein</fullName>
    </recommendedName>
</protein>
<dbReference type="InterPro" id="IPR001245">
    <property type="entry name" value="Ser-Thr/Tyr_kinase_cat_dom"/>
</dbReference>
<dbReference type="GO" id="GO:0007165">
    <property type="term" value="P:signal transduction"/>
    <property type="evidence" value="ECO:0007669"/>
    <property type="project" value="TreeGrafter"/>
</dbReference>
<dbReference type="STRING" id="431595.K3X9F6"/>
<dbReference type="VEuPathDB" id="FungiDB:PYU1_G013826"/>
<proteinExistence type="predicted"/>
<dbReference type="PANTHER" id="PTHR48011:SF4">
    <property type="entry name" value="MITOGEN-ACTIVATED PROTEIN KINASE KINASE KINASE 19"/>
    <property type="match status" value="1"/>
</dbReference>